<protein>
    <submittedName>
        <fullName evidence="3 4">Uncharacterized protein LOC106156700</fullName>
    </submittedName>
</protein>
<dbReference type="OrthoDB" id="445007at2759"/>
<dbReference type="PANTHER" id="PTHR40202:SF1">
    <property type="entry name" value="HD DOMAIN-CONTAINING PROTEIN"/>
    <property type="match status" value="1"/>
</dbReference>
<reference evidence="3 4" key="1">
    <citation type="submission" date="2025-04" db="UniProtKB">
        <authorList>
            <consortium name="RefSeq"/>
        </authorList>
    </citation>
    <scope>IDENTIFICATION</scope>
    <source>
        <tissue evidence="3 4">Gonads</tissue>
    </source>
</reference>
<dbReference type="OMA" id="KMTLVHQ"/>
<keyword evidence="2" id="KW-1185">Reference proteome</keyword>
<dbReference type="InterPro" id="IPR006674">
    <property type="entry name" value="HD_domain"/>
</dbReference>
<dbReference type="GeneID" id="106156700"/>
<dbReference type="Gene3D" id="1.10.3210.10">
    <property type="entry name" value="Hypothetical protein af1432"/>
    <property type="match status" value="1"/>
</dbReference>
<dbReference type="SUPFAM" id="SSF109604">
    <property type="entry name" value="HD-domain/PDEase-like"/>
    <property type="match status" value="1"/>
</dbReference>
<dbReference type="Proteomes" id="UP000085678">
    <property type="component" value="Unplaced"/>
</dbReference>
<sequence length="191" mass="21943">MGDTAAQVTTLFSLYRDYGECDYLGESVTQVQHAIQCAMQAENEGFPHKVILGALLHDVGHLVGLVQKRERMETEGITLGVKNHERVGEKYLKSLRFPEEITTFVRGHVNGKRYLVYKDPGYHDKLSPASKMTLVHQGGPMTAEQAKEFEKHPQFEALVRMRTWDDLAKDPNMRMEPLVKYEEMCRNYLKQ</sequence>
<gene>
    <name evidence="3 4" type="primary">LOC106156700</name>
</gene>
<evidence type="ECO:0000259" key="1">
    <source>
        <dbReference type="Pfam" id="PF01966"/>
    </source>
</evidence>
<feature type="domain" description="HD" evidence="1">
    <location>
        <begin position="37"/>
        <end position="113"/>
    </location>
</feature>
<dbReference type="RefSeq" id="XP_013387540.1">
    <property type="nucleotide sequence ID" value="XM_013532086.1"/>
</dbReference>
<dbReference type="RefSeq" id="XP_013387539.1">
    <property type="nucleotide sequence ID" value="XM_013532085.1"/>
</dbReference>
<name>A0A1S3HR65_LINAN</name>
<evidence type="ECO:0000313" key="2">
    <source>
        <dbReference type="Proteomes" id="UP000085678"/>
    </source>
</evidence>
<dbReference type="Pfam" id="PF01966">
    <property type="entry name" value="HD"/>
    <property type="match status" value="1"/>
</dbReference>
<dbReference type="AlphaFoldDB" id="A0A1S3HR65"/>
<dbReference type="CDD" id="cd00077">
    <property type="entry name" value="HDc"/>
    <property type="match status" value="1"/>
</dbReference>
<evidence type="ECO:0000313" key="3">
    <source>
        <dbReference type="RefSeq" id="XP_013387539.1"/>
    </source>
</evidence>
<dbReference type="PANTHER" id="PTHR40202">
    <property type="match status" value="1"/>
</dbReference>
<organism evidence="2 3">
    <name type="scientific">Lingula anatina</name>
    <name type="common">Brachiopod</name>
    <name type="synonym">Lingula unguis</name>
    <dbReference type="NCBI Taxonomy" id="7574"/>
    <lineage>
        <taxon>Eukaryota</taxon>
        <taxon>Metazoa</taxon>
        <taxon>Spiralia</taxon>
        <taxon>Lophotrochozoa</taxon>
        <taxon>Brachiopoda</taxon>
        <taxon>Linguliformea</taxon>
        <taxon>Lingulata</taxon>
        <taxon>Lingulida</taxon>
        <taxon>Linguloidea</taxon>
        <taxon>Lingulidae</taxon>
        <taxon>Lingula</taxon>
    </lineage>
</organism>
<proteinExistence type="predicted"/>
<evidence type="ECO:0000313" key="4">
    <source>
        <dbReference type="RefSeq" id="XP_013387540.1"/>
    </source>
</evidence>
<dbReference type="InterPro" id="IPR003607">
    <property type="entry name" value="HD/PDEase_dom"/>
</dbReference>
<dbReference type="InterPro" id="IPR052567">
    <property type="entry name" value="OP_Dioxygenase"/>
</dbReference>
<accession>A0A1S3HR65</accession>
<dbReference type="KEGG" id="lak:106156700"/>